<keyword evidence="3" id="KW-1185">Reference proteome</keyword>
<dbReference type="Pfam" id="PF02793">
    <property type="entry name" value="HRM"/>
    <property type="match status" value="1"/>
</dbReference>
<organism evidence="2 3">
    <name type="scientific">Ladona fulva</name>
    <name type="common">Scarce chaser dragonfly</name>
    <name type="synonym">Libellula fulva</name>
    <dbReference type="NCBI Taxonomy" id="123851"/>
    <lineage>
        <taxon>Eukaryota</taxon>
        <taxon>Metazoa</taxon>
        <taxon>Ecdysozoa</taxon>
        <taxon>Arthropoda</taxon>
        <taxon>Hexapoda</taxon>
        <taxon>Insecta</taxon>
        <taxon>Pterygota</taxon>
        <taxon>Palaeoptera</taxon>
        <taxon>Odonata</taxon>
        <taxon>Epiprocta</taxon>
        <taxon>Anisoptera</taxon>
        <taxon>Libelluloidea</taxon>
        <taxon>Libellulidae</taxon>
        <taxon>Ladona</taxon>
    </lineage>
</organism>
<dbReference type="OrthoDB" id="16753at2759"/>
<dbReference type="Gene3D" id="4.10.1240.10">
    <property type="entry name" value="GPCR, family 2, extracellular hormone receptor domain"/>
    <property type="match status" value="1"/>
</dbReference>
<dbReference type="GO" id="GO:0016020">
    <property type="term" value="C:membrane"/>
    <property type="evidence" value="ECO:0007669"/>
    <property type="project" value="InterPro"/>
</dbReference>
<dbReference type="AlphaFoldDB" id="A0A8K0P3C5"/>
<comment type="caution">
    <text evidence="2">The sequence shown here is derived from an EMBL/GenBank/DDBJ whole genome shotgun (WGS) entry which is preliminary data.</text>
</comment>
<dbReference type="GO" id="GO:0004930">
    <property type="term" value="F:G protein-coupled receptor activity"/>
    <property type="evidence" value="ECO:0007669"/>
    <property type="project" value="InterPro"/>
</dbReference>
<gene>
    <name evidence="2" type="ORF">J437_LFUL012118</name>
</gene>
<accession>A0A8K0P3C5</accession>
<dbReference type="Proteomes" id="UP000792457">
    <property type="component" value="Unassembled WGS sequence"/>
</dbReference>
<dbReference type="EMBL" id="KZ308596">
    <property type="protein sequence ID" value="KAG8232146.1"/>
    <property type="molecule type" value="Genomic_DNA"/>
</dbReference>
<sequence>MLPSSLAYRECTKDGTWFLHPDSNKTWSNYTTCVDFEDLEKTGGQKRKLPLGRQKTCSWCNGSGGRRRKGKNLKQEN</sequence>
<proteinExistence type="predicted"/>
<name>A0A8K0P3C5_LADFU</name>
<dbReference type="InterPro" id="IPR001879">
    <property type="entry name" value="GPCR_2_extracellular_dom"/>
</dbReference>
<evidence type="ECO:0000313" key="2">
    <source>
        <dbReference type="EMBL" id="KAG8232146.1"/>
    </source>
</evidence>
<evidence type="ECO:0000259" key="1">
    <source>
        <dbReference type="Pfam" id="PF02793"/>
    </source>
</evidence>
<feature type="domain" description="G-protein coupled receptors family 2 profile 1" evidence="1">
    <location>
        <begin position="6"/>
        <end position="35"/>
    </location>
</feature>
<evidence type="ECO:0000313" key="3">
    <source>
        <dbReference type="Proteomes" id="UP000792457"/>
    </source>
</evidence>
<reference evidence="2" key="1">
    <citation type="submission" date="2013-04" db="EMBL/GenBank/DDBJ databases">
        <authorList>
            <person name="Qu J."/>
            <person name="Murali S.C."/>
            <person name="Bandaranaike D."/>
            <person name="Bellair M."/>
            <person name="Blankenburg K."/>
            <person name="Chao H."/>
            <person name="Dinh H."/>
            <person name="Doddapaneni H."/>
            <person name="Downs B."/>
            <person name="Dugan-Rocha S."/>
            <person name="Elkadiri S."/>
            <person name="Gnanaolivu R.D."/>
            <person name="Hernandez B."/>
            <person name="Javaid M."/>
            <person name="Jayaseelan J.C."/>
            <person name="Lee S."/>
            <person name="Li M."/>
            <person name="Ming W."/>
            <person name="Munidasa M."/>
            <person name="Muniz J."/>
            <person name="Nguyen L."/>
            <person name="Ongeri F."/>
            <person name="Osuji N."/>
            <person name="Pu L.-L."/>
            <person name="Puazo M."/>
            <person name="Qu C."/>
            <person name="Quiroz J."/>
            <person name="Raj R."/>
            <person name="Weissenberger G."/>
            <person name="Xin Y."/>
            <person name="Zou X."/>
            <person name="Han Y."/>
            <person name="Richards S."/>
            <person name="Worley K."/>
            <person name="Muzny D."/>
            <person name="Gibbs R."/>
        </authorList>
    </citation>
    <scope>NUCLEOTIDE SEQUENCE</scope>
    <source>
        <strain evidence="2">Sampled in the wild</strain>
    </source>
</reference>
<dbReference type="SUPFAM" id="SSF111418">
    <property type="entry name" value="Hormone receptor domain"/>
    <property type="match status" value="1"/>
</dbReference>
<reference evidence="2" key="2">
    <citation type="submission" date="2017-10" db="EMBL/GenBank/DDBJ databases">
        <title>Ladona fulva Genome sequencing and assembly.</title>
        <authorList>
            <person name="Murali S."/>
            <person name="Richards S."/>
            <person name="Bandaranaike D."/>
            <person name="Bellair M."/>
            <person name="Blankenburg K."/>
            <person name="Chao H."/>
            <person name="Dinh H."/>
            <person name="Doddapaneni H."/>
            <person name="Dugan-Rocha S."/>
            <person name="Elkadiri S."/>
            <person name="Gnanaolivu R."/>
            <person name="Hernandez B."/>
            <person name="Skinner E."/>
            <person name="Javaid M."/>
            <person name="Lee S."/>
            <person name="Li M."/>
            <person name="Ming W."/>
            <person name="Munidasa M."/>
            <person name="Muniz J."/>
            <person name="Nguyen L."/>
            <person name="Hughes D."/>
            <person name="Osuji N."/>
            <person name="Pu L.-L."/>
            <person name="Puazo M."/>
            <person name="Qu C."/>
            <person name="Quiroz J."/>
            <person name="Raj R."/>
            <person name="Weissenberger G."/>
            <person name="Xin Y."/>
            <person name="Zou X."/>
            <person name="Han Y."/>
            <person name="Worley K."/>
            <person name="Muzny D."/>
            <person name="Gibbs R."/>
        </authorList>
    </citation>
    <scope>NUCLEOTIDE SEQUENCE</scope>
    <source>
        <strain evidence="2">Sampled in the wild</strain>
    </source>
</reference>
<protein>
    <recommendedName>
        <fullName evidence="1">G-protein coupled receptors family 2 profile 1 domain-containing protein</fullName>
    </recommendedName>
</protein>
<dbReference type="InterPro" id="IPR036445">
    <property type="entry name" value="GPCR_2_extracell_dom_sf"/>
</dbReference>